<name>A0A7I4DCF0_PHYPA</name>
<dbReference type="EnsemblPlants" id="Pp3c3_29170V3.5">
    <property type="protein sequence ID" value="Pp3c3_29170V3.5"/>
    <property type="gene ID" value="Pp3c3_29170"/>
</dbReference>
<dbReference type="PANTHER" id="PTHR22814:SF287">
    <property type="entry name" value="COPPER TRANSPORT PROTEIN ATX1"/>
    <property type="match status" value="1"/>
</dbReference>
<dbReference type="PANTHER" id="PTHR22814">
    <property type="entry name" value="COPPER TRANSPORT PROTEIN ATOX1-RELATED"/>
    <property type="match status" value="1"/>
</dbReference>
<organism evidence="4 5">
    <name type="scientific">Physcomitrium patens</name>
    <name type="common">Spreading-leaved earth moss</name>
    <name type="synonym">Physcomitrella patens</name>
    <dbReference type="NCBI Taxonomy" id="3218"/>
    <lineage>
        <taxon>Eukaryota</taxon>
        <taxon>Viridiplantae</taxon>
        <taxon>Streptophyta</taxon>
        <taxon>Embryophyta</taxon>
        <taxon>Bryophyta</taxon>
        <taxon>Bryophytina</taxon>
        <taxon>Bryopsida</taxon>
        <taxon>Funariidae</taxon>
        <taxon>Funariales</taxon>
        <taxon>Funariaceae</taxon>
        <taxon>Physcomitrium</taxon>
    </lineage>
</organism>
<dbReference type="PROSITE" id="PS50846">
    <property type="entry name" value="HMA_2"/>
    <property type="match status" value="1"/>
</dbReference>
<dbReference type="SUPFAM" id="SSF55008">
    <property type="entry name" value="HMA, heavy metal-associated domain"/>
    <property type="match status" value="1"/>
</dbReference>
<feature type="compositionally biased region" description="Basic and acidic residues" evidence="2">
    <location>
        <begin position="130"/>
        <end position="154"/>
    </location>
</feature>
<dbReference type="InterPro" id="IPR006121">
    <property type="entry name" value="HMA_dom"/>
</dbReference>
<dbReference type="Proteomes" id="UP000006727">
    <property type="component" value="Chromosome 3"/>
</dbReference>
<evidence type="ECO:0000313" key="4">
    <source>
        <dbReference type="EnsemblPlants" id="Pp3c3_29170V3.6"/>
    </source>
</evidence>
<feature type="region of interest" description="Disordered" evidence="2">
    <location>
        <begin position="115"/>
        <end position="181"/>
    </location>
</feature>
<dbReference type="GO" id="GO:0046872">
    <property type="term" value="F:metal ion binding"/>
    <property type="evidence" value="ECO:0007669"/>
    <property type="project" value="UniProtKB-KW"/>
</dbReference>
<feature type="domain" description="HMA" evidence="3">
    <location>
        <begin position="53"/>
        <end position="116"/>
    </location>
</feature>
<dbReference type="Pfam" id="PF00403">
    <property type="entry name" value="HMA"/>
    <property type="match status" value="1"/>
</dbReference>
<evidence type="ECO:0000256" key="1">
    <source>
        <dbReference type="ARBA" id="ARBA00022723"/>
    </source>
</evidence>
<feature type="compositionally biased region" description="Basic residues" evidence="2">
    <location>
        <begin position="155"/>
        <end position="170"/>
    </location>
</feature>
<keyword evidence="1" id="KW-0479">Metal-binding</keyword>
<reference evidence="4" key="3">
    <citation type="submission" date="2020-12" db="UniProtKB">
        <authorList>
            <consortium name="EnsemblPlants"/>
        </authorList>
    </citation>
    <scope>IDENTIFICATION</scope>
</reference>
<evidence type="ECO:0000313" key="5">
    <source>
        <dbReference type="Proteomes" id="UP000006727"/>
    </source>
</evidence>
<evidence type="ECO:0000259" key="3">
    <source>
        <dbReference type="PROSITE" id="PS50846"/>
    </source>
</evidence>
<accession>A0A7I4DCF0</accession>
<dbReference type="InterPro" id="IPR036163">
    <property type="entry name" value="HMA_dom_sf"/>
</dbReference>
<gene>
    <name evidence="4" type="primary">LOC112279990</name>
</gene>
<keyword evidence="5" id="KW-1185">Reference proteome</keyword>
<reference evidence="4 5" key="1">
    <citation type="journal article" date="2008" name="Science">
        <title>The Physcomitrella genome reveals evolutionary insights into the conquest of land by plants.</title>
        <authorList>
            <person name="Rensing S."/>
            <person name="Lang D."/>
            <person name="Zimmer A."/>
            <person name="Terry A."/>
            <person name="Salamov A."/>
            <person name="Shapiro H."/>
            <person name="Nishiyama T."/>
            <person name="Perroud P.-F."/>
            <person name="Lindquist E."/>
            <person name="Kamisugi Y."/>
            <person name="Tanahashi T."/>
            <person name="Sakakibara K."/>
            <person name="Fujita T."/>
            <person name="Oishi K."/>
            <person name="Shin-I T."/>
            <person name="Kuroki Y."/>
            <person name="Toyoda A."/>
            <person name="Suzuki Y."/>
            <person name="Hashimoto A."/>
            <person name="Yamaguchi K."/>
            <person name="Sugano A."/>
            <person name="Kohara Y."/>
            <person name="Fujiyama A."/>
            <person name="Anterola A."/>
            <person name="Aoki S."/>
            <person name="Ashton N."/>
            <person name="Barbazuk W.B."/>
            <person name="Barker E."/>
            <person name="Bennetzen J."/>
            <person name="Bezanilla M."/>
            <person name="Blankenship R."/>
            <person name="Cho S.H."/>
            <person name="Dutcher S."/>
            <person name="Estelle M."/>
            <person name="Fawcett J.A."/>
            <person name="Gundlach H."/>
            <person name="Hanada K."/>
            <person name="Heyl A."/>
            <person name="Hicks K.A."/>
            <person name="Hugh J."/>
            <person name="Lohr M."/>
            <person name="Mayer K."/>
            <person name="Melkozernov A."/>
            <person name="Murata T."/>
            <person name="Nelson D."/>
            <person name="Pils B."/>
            <person name="Prigge M."/>
            <person name="Reiss B."/>
            <person name="Renner T."/>
            <person name="Rombauts S."/>
            <person name="Rushton P."/>
            <person name="Sanderfoot A."/>
            <person name="Schween G."/>
            <person name="Shiu S.-H."/>
            <person name="Stueber K."/>
            <person name="Theodoulou F.L."/>
            <person name="Tu H."/>
            <person name="Van de Peer Y."/>
            <person name="Verrier P.J."/>
            <person name="Waters E."/>
            <person name="Wood A."/>
            <person name="Yang L."/>
            <person name="Cove D."/>
            <person name="Cuming A."/>
            <person name="Hasebe M."/>
            <person name="Lucas S."/>
            <person name="Mishler D.B."/>
            <person name="Reski R."/>
            <person name="Grigoriev I."/>
            <person name="Quatrano R.S."/>
            <person name="Boore J.L."/>
        </authorList>
    </citation>
    <scope>NUCLEOTIDE SEQUENCE [LARGE SCALE GENOMIC DNA]</scope>
    <source>
        <strain evidence="4 5">cv. Gransden 2004</strain>
    </source>
</reference>
<dbReference type="CDD" id="cd00371">
    <property type="entry name" value="HMA"/>
    <property type="match status" value="1"/>
</dbReference>
<proteinExistence type="predicted"/>
<protein>
    <recommendedName>
        <fullName evidence="3">HMA domain-containing protein</fullName>
    </recommendedName>
</protein>
<dbReference type="Gramene" id="Pp3c3_29170V3.5">
    <property type="protein sequence ID" value="Pp3c3_29170V3.5"/>
    <property type="gene ID" value="Pp3c3_29170"/>
</dbReference>
<evidence type="ECO:0000256" key="2">
    <source>
        <dbReference type="SAM" id="MobiDB-lite"/>
    </source>
</evidence>
<dbReference type="EnsemblPlants" id="Pp3c3_29170V3.6">
    <property type="protein sequence ID" value="Pp3c3_29170V3.6"/>
    <property type="gene ID" value="Pp3c3_29170"/>
</dbReference>
<sequence>MSQNLASALYHVAPVALKGPISSIAPDNPQVHEESISNFIFGVDVQFTSVAWKLTVEISVVMHCEGCAATVKRTLKKIPGVTSYTVNYKEQKATVVGEVDADDVVRRIRKSGKAATLISATATPSPPPEPPKEEAKSTEEKTEETTALVEEGKSKNKGGKSPRKIFRPKMPKMPEAKMPKSVTNVLSKFPDCRNLSKGISDSRNMPKFMGEFMSKGVFYAADGMTDSD</sequence>
<dbReference type="EMBL" id="ABEU02000003">
    <property type="status" value="NOT_ANNOTATED_CDS"/>
    <property type="molecule type" value="Genomic_DNA"/>
</dbReference>
<dbReference type="Gramene" id="Pp3c3_29170V3.6">
    <property type="protein sequence ID" value="Pp3c3_29170V3.6"/>
    <property type="gene ID" value="Pp3c3_29170"/>
</dbReference>
<dbReference type="Gene3D" id="3.30.70.100">
    <property type="match status" value="1"/>
</dbReference>
<dbReference type="AlphaFoldDB" id="A0A7I4DCF0"/>
<reference evidence="4 5" key="2">
    <citation type="journal article" date="2018" name="Plant J.">
        <title>The Physcomitrella patens chromosome-scale assembly reveals moss genome structure and evolution.</title>
        <authorList>
            <person name="Lang D."/>
            <person name="Ullrich K.K."/>
            <person name="Murat F."/>
            <person name="Fuchs J."/>
            <person name="Jenkins J."/>
            <person name="Haas F.B."/>
            <person name="Piednoel M."/>
            <person name="Gundlach H."/>
            <person name="Van Bel M."/>
            <person name="Meyberg R."/>
            <person name="Vives C."/>
            <person name="Morata J."/>
            <person name="Symeonidi A."/>
            <person name="Hiss M."/>
            <person name="Muchero W."/>
            <person name="Kamisugi Y."/>
            <person name="Saleh O."/>
            <person name="Blanc G."/>
            <person name="Decker E.L."/>
            <person name="van Gessel N."/>
            <person name="Grimwood J."/>
            <person name="Hayes R.D."/>
            <person name="Graham S.W."/>
            <person name="Gunter L.E."/>
            <person name="McDaniel S.F."/>
            <person name="Hoernstein S.N.W."/>
            <person name="Larsson A."/>
            <person name="Li F.W."/>
            <person name="Perroud P.F."/>
            <person name="Phillips J."/>
            <person name="Ranjan P."/>
            <person name="Rokshar D.S."/>
            <person name="Rothfels C.J."/>
            <person name="Schneider L."/>
            <person name="Shu S."/>
            <person name="Stevenson D.W."/>
            <person name="Thummler F."/>
            <person name="Tillich M."/>
            <person name="Villarreal Aguilar J.C."/>
            <person name="Widiez T."/>
            <person name="Wong G.K."/>
            <person name="Wymore A."/>
            <person name="Zhang Y."/>
            <person name="Zimmer A.D."/>
            <person name="Quatrano R.S."/>
            <person name="Mayer K.F.X."/>
            <person name="Goodstein D."/>
            <person name="Casacuberta J.M."/>
            <person name="Vandepoele K."/>
            <person name="Reski R."/>
            <person name="Cuming A.C."/>
            <person name="Tuskan G.A."/>
            <person name="Maumus F."/>
            <person name="Salse J."/>
            <person name="Schmutz J."/>
            <person name="Rensing S.A."/>
        </authorList>
    </citation>
    <scope>NUCLEOTIDE SEQUENCE [LARGE SCALE GENOMIC DNA]</scope>
    <source>
        <strain evidence="4 5">cv. Gransden 2004</strain>
    </source>
</reference>